<name>A0A1V3TXZ6_ELIME</name>
<keyword evidence="1" id="KW-1133">Transmembrane helix</keyword>
<keyword evidence="4" id="KW-1185">Reference proteome</keyword>
<evidence type="ECO:0000313" key="3">
    <source>
        <dbReference type="EMBL" id="OOH94278.1"/>
    </source>
</evidence>
<feature type="domain" description="DUF6268" evidence="2">
    <location>
        <begin position="19"/>
        <end position="301"/>
    </location>
</feature>
<keyword evidence="1" id="KW-0472">Membrane</keyword>
<evidence type="ECO:0000256" key="1">
    <source>
        <dbReference type="SAM" id="Phobius"/>
    </source>
</evidence>
<evidence type="ECO:0000259" key="2">
    <source>
        <dbReference type="Pfam" id="PF19783"/>
    </source>
</evidence>
<dbReference type="Proteomes" id="UP000188947">
    <property type="component" value="Unassembled WGS sequence"/>
</dbReference>
<reference evidence="3 4" key="1">
    <citation type="submission" date="2016-11" db="EMBL/GenBank/DDBJ databases">
        <title>Genome sequence and comparative genomic analysis of clinical strain Elizabethkingia meningoseptica 61421 PRCM.</title>
        <authorList>
            <person name="Wang M."/>
            <person name="Hu S."/>
            <person name="Cao L."/>
            <person name="Jiang T."/>
            <person name="Zhou Y."/>
            <person name="Ming D."/>
        </authorList>
    </citation>
    <scope>NUCLEOTIDE SEQUENCE [LARGE SCALE GENOMIC DNA]</scope>
    <source>
        <strain evidence="3 4">61421 PRCM</strain>
    </source>
</reference>
<protein>
    <recommendedName>
        <fullName evidence="2">DUF6268 domain-containing protein</fullName>
    </recommendedName>
</protein>
<proteinExistence type="predicted"/>
<organism evidence="3 4">
    <name type="scientific">Elizabethkingia meningoseptica</name>
    <name type="common">Chryseobacterium meningosepticum</name>
    <dbReference type="NCBI Taxonomy" id="238"/>
    <lineage>
        <taxon>Bacteria</taxon>
        <taxon>Pseudomonadati</taxon>
        <taxon>Bacteroidota</taxon>
        <taxon>Flavobacteriia</taxon>
        <taxon>Flavobacteriales</taxon>
        <taxon>Weeksellaceae</taxon>
        <taxon>Elizabethkingia</taxon>
    </lineage>
</organism>
<dbReference type="GeneID" id="48542637"/>
<keyword evidence="1" id="KW-0812">Transmembrane</keyword>
<evidence type="ECO:0000313" key="4">
    <source>
        <dbReference type="Proteomes" id="UP000188947"/>
    </source>
</evidence>
<comment type="caution">
    <text evidence="3">The sequence shown here is derived from an EMBL/GenBank/DDBJ whole genome shotgun (WGS) entry which is preliminary data.</text>
</comment>
<accession>A0A1V3TXZ6</accession>
<feature type="transmembrane region" description="Helical" evidence="1">
    <location>
        <begin position="159"/>
        <end position="182"/>
    </location>
</feature>
<dbReference type="eggNOG" id="ENOG502Z9U9">
    <property type="taxonomic scope" value="Bacteria"/>
</dbReference>
<dbReference type="RefSeq" id="WP_016200450.1">
    <property type="nucleotide sequence ID" value="NZ_CP014338.1"/>
</dbReference>
<dbReference type="OrthoDB" id="665720at2"/>
<sequence length="303" mass="33755">MKKGLLITFYCLSNFCYWVSAQSGISGELKTEYIPYSNYIRPEDSMKTNSKSDLRRVKLSLSIPLSVKKDDNGKLKAWSLLVGGSYARLSHKNYETQLFPDQMLNAQIGLQHIRPLGSGKWSIMLMGTVGVYTDLENINKDDILGQGAVVFIKQFNPNLAFGFGPGITTAFGIPMIMPFIYFDWKSGTKFKFSINFPEGAEAGYQFSDAFALKAVIGLDGMTAERKKEGKSILLGYQQVAAGLRPELKIGKSMTLRVTGGTVLARSFSENDRSLKSIFKEKKQKDPSFTNSLYVAVALRWNLP</sequence>
<dbReference type="InterPro" id="IPR046235">
    <property type="entry name" value="DUF6268"/>
</dbReference>
<dbReference type="Pfam" id="PF19783">
    <property type="entry name" value="DUF6268"/>
    <property type="match status" value="1"/>
</dbReference>
<gene>
    <name evidence="3" type="ORF">BMF97_13050</name>
</gene>
<dbReference type="EMBL" id="MPOG01000014">
    <property type="protein sequence ID" value="OOH94278.1"/>
    <property type="molecule type" value="Genomic_DNA"/>
</dbReference>
<dbReference type="AlphaFoldDB" id="A0A1V3TXZ6"/>
<dbReference type="KEGG" id="emg:BBD33_10055"/>